<dbReference type="SUPFAM" id="SSF50978">
    <property type="entry name" value="WD40 repeat-like"/>
    <property type="match status" value="1"/>
</dbReference>
<keyword evidence="12" id="KW-1185">Reference proteome</keyword>
<dbReference type="InParanoid" id="H2AVZ1"/>
<dbReference type="GO" id="GO:0034399">
    <property type="term" value="C:nuclear periphery"/>
    <property type="evidence" value="ECO:0007669"/>
    <property type="project" value="EnsemblFungi"/>
</dbReference>
<keyword evidence="3" id="KW-0507">mRNA processing</keyword>
<evidence type="ECO:0000256" key="3">
    <source>
        <dbReference type="ARBA" id="ARBA00022664"/>
    </source>
</evidence>
<dbReference type="HOGENOM" id="CLU_022571_0_0_1"/>
<evidence type="ECO:0000256" key="2">
    <source>
        <dbReference type="ARBA" id="ARBA00022574"/>
    </source>
</evidence>
<dbReference type="GO" id="GO:0000348">
    <property type="term" value="P:mRNA branch site recognition"/>
    <property type="evidence" value="ECO:0007669"/>
    <property type="project" value="EnsemblFungi"/>
</dbReference>
<dbReference type="STRING" id="1071382.H2AVZ1"/>
<evidence type="ECO:0000313" key="12">
    <source>
        <dbReference type="Proteomes" id="UP000005220"/>
    </source>
</evidence>
<sequence>MVLIEGYSSGSGSSDESIVEEVHAKGSFGSKKRYRFTKQELKARKQQRKSNGPWSAWSSDEDNGSGDKEDSEAESTTVLEEIIGDDNEEEIGNDYMDETSNFYGEDGDLSRLLEVPSDLDIDLKKKPLSFKCYLPKRIKYKFSGHSSGTTCMKFIPNTGHLFLSGGNDNIVKIWDFYHDRKSLRDYRGHTKAIKSMSFNDDAHNFITSSFDQTVKLWDTETGQVKKRLKFKSTPNCVEFRPANNHEFIVGLADSKIAHYDTRESSKHGLVQTYDHHLGSILSLRFFPDGSKFISSSEDKTVRIWENQINIPIKQISDTTQYSMPFIGIHPEHKYFCTQSLDNTIYSYSLRPKYKKHPNKVFKGQKSAGYSIGLSFSPDGRYLLSGDSRSKIVLWDWNTNKSLKDINIPGKKPITQVAWHPQETSKVLCSGPVGAIYMLD</sequence>
<name>H2AVZ1_KAZAF</name>
<dbReference type="InterPro" id="IPR001680">
    <property type="entry name" value="WD40_rpt"/>
</dbReference>
<protein>
    <recommendedName>
        <fullName evidence="8">Pre-mRNA-processing factor 17</fullName>
    </recommendedName>
</protein>
<dbReference type="Gene3D" id="2.130.10.10">
    <property type="entry name" value="YVTN repeat-like/Quinoprotein amine dehydrogenase"/>
    <property type="match status" value="1"/>
</dbReference>
<keyword evidence="4" id="KW-0747">Spliceosome</keyword>
<evidence type="ECO:0000256" key="5">
    <source>
        <dbReference type="ARBA" id="ARBA00022737"/>
    </source>
</evidence>
<dbReference type="GO" id="GO:0045292">
    <property type="term" value="P:mRNA cis splicing, via spliceosome"/>
    <property type="evidence" value="ECO:0007669"/>
    <property type="project" value="EnsemblFungi"/>
</dbReference>
<feature type="compositionally biased region" description="Acidic residues" evidence="10">
    <location>
        <begin position="59"/>
        <end position="73"/>
    </location>
</feature>
<dbReference type="GO" id="GO:0071013">
    <property type="term" value="C:catalytic step 2 spliceosome"/>
    <property type="evidence" value="ECO:0007669"/>
    <property type="project" value="InterPro"/>
</dbReference>
<evidence type="ECO:0000256" key="6">
    <source>
        <dbReference type="ARBA" id="ARBA00023187"/>
    </source>
</evidence>
<reference evidence="11 12" key="1">
    <citation type="journal article" date="2011" name="Proc. Natl. Acad. Sci. U.S.A.">
        <title>Evolutionary erosion of yeast sex chromosomes by mating-type switching accidents.</title>
        <authorList>
            <person name="Gordon J.L."/>
            <person name="Armisen D."/>
            <person name="Proux-Wera E."/>
            <person name="Oheigeartaigh S.S."/>
            <person name="Byrne K.P."/>
            <person name="Wolfe K.H."/>
        </authorList>
    </citation>
    <scope>NUCLEOTIDE SEQUENCE [LARGE SCALE GENOMIC DNA]</scope>
    <source>
        <strain evidence="12">ATCC 22294 / BCRC 22015 / CBS 2517 / CECT 1963 / NBRC 1671 / NRRL Y-8276</strain>
    </source>
</reference>
<dbReference type="InterPro" id="IPR015943">
    <property type="entry name" value="WD40/YVTN_repeat-like_dom_sf"/>
</dbReference>
<feature type="region of interest" description="Disordered" evidence="10">
    <location>
        <begin position="39"/>
        <end position="87"/>
    </location>
</feature>
<dbReference type="OrthoDB" id="10257301at2759"/>
<feature type="compositionally biased region" description="Polar residues" evidence="10">
    <location>
        <begin position="49"/>
        <end position="58"/>
    </location>
</feature>
<feature type="repeat" description="WD" evidence="9">
    <location>
        <begin position="142"/>
        <end position="175"/>
    </location>
</feature>
<proteinExistence type="predicted"/>
<keyword evidence="2 9" id="KW-0853">WD repeat</keyword>
<keyword evidence="5" id="KW-0677">Repeat</keyword>
<dbReference type="PANTHER" id="PTHR43979">
    <property type="entry name" value="PRE-MRNA-PROCESSING FACTOR 17"/>
    <property type="match status" value="1"/>
</dbReference>
<evidence type="ECO:0000256" key="1">
    <source>
        <dbReference type="ARBA" id="ARBA00004123"/>
    </source>
</evidence>
<dbReference type="CDD" id="cd00200">
    <property type="entry name" value="WD40"/>
    <property type="match status" value="1"/>
</dbReference>
<dbReference type="GO" id="GO:0000350">
    <property type="term" value="P:generation of catalytic spliceosome for second transesterification step"/>
    <property type="evidence" value="ECO:0007669"/>
    <property type="project" value="EnsemblFungi"/>
</dbReference>
<dbReference type="PANTHER" id="PTHR43979:SF1">
    <property type="entry name" value="PRE-MRNA-PROCESSING FACTOR 17"/>
    <property type="match status" value="1"/>
</dbReference>
<feature type="repeat" description="WD" evidence="9">
    <location>
        <begin position="186"/>
        <end position="227"/>
    </location>
</feature>
<evidence type="ECO:0000256" key="4">
    <source>
        <dbReference type="ARBA" id="ARBA00022728"/>
    </source>
</evidence>
<dbReference type="Pfam" id="PF00400">
    <property type="entry name" value="WD40"/>
    <property type="match status" value="4"/>
</dbReference>
<dbReference type="PRINTS" id="PR00320">
    <property type="entry name" value="GPROTEINBRPT"/>
</dbReference>
<keyword evidence="6" id="KW-0508">mRNA splicing</keyword>
<dbReference type="GO" id="GO:0071014">
    <property type="term" value="C:post-mRNA release spliceosomal complex"/>
    <property type="evidence" value="ECO:0007669"/>
    <property type="project" value="EnsemblFungi"/>
</dbReference>
<keyword evidence="7" id="KW-0539">Nucleus</keyword>
<dbReference type="AlphaFoldDB" id="H2AVZ1"/>
<organism evidence="11 12">
    <name type="scientific">Kazachstania africana (strain ATCC 22294 / BCRC 22015 / CBS 2517 / CECT 1963 / NBRC 1671 / NRRL Y-8276)</name>
    <name type="common">Yeast</name>
    <name type="synonym">Kluyveromyces africanus</name>
    <dbReference type="NCBI Taxonomy" id="1071382"/>
    <lineage>
        <taxon>Eukaryota</taxon>
        <taxon>Fungi</taxon>
        <taxon>Dikarya</taxon>
        <taxon>Ascomycota</taxon>
        <taxon>Saccharomycotina</taxon>
        <taxon>Saccharomycetes</taxon>
        <taxon>Saccharomycetales</taxon>
        <taxon>Saccharomycetaceae</taxon>
        <taxon>Kazachstania</taxon>
    </lineage>
</organism>
<dbReference type="FunFam" id="2.130.10.10:FF:000034">
    <property type="entry name" value="Pre-mRNA-processing factor 17, putative"/>
    <property type="match status" value="1"/>
</dbReference>
<dbReference type="PROSITE" id="PS50082">
    <property type="entry name" value="WD_REPEATS_2"/>
    <property type="match status" value="4"/>
</dbReference>
<dbReference type="InterPro" id="IPR036322">
    <property type="entry name" value="WD40_repeat_dom_sf"/>
</dbReference>
<evidence type="ECO:0000256" key="10">
    <source>
        <dbReference type="SAM" id="MobiDB-lite"/>
    </source>
</evidence>
<dbReference type="GO" id="GO:0000974">
    <property type="term" value="C:Prp19 complex"/>
    <property type="evidence" value="ECO:0007669"/>
    <property type="project" value="EnsemblFungi"/>
</dbReference>
<dbReference type="eggNOG" id="KOG0282">
    <property type="taxonomic scope" value="Eukaryota"/>
</dbReference>
<evidence type="ECO:0000256" key="8">
    <source>
        <dbReference type="ARBA" id="ARBA00068146"/>
    </source>
</evidence>
<evidence type="ECO:0000256" key="9">
    <source>
        <dbReference type="PROSITE-ProRule" id="PRU00221"/>
    </source>
</evidence>
<comment type="subcellular location">
    <subcellularLocation>
        <location evidence="1">Nucleus</location>
    </subcellularLocation>
</comment>
<accession>H2AVZ1</accession>
<dbReference type="GeneID" id="13883357"/>
<dbReference type="GO" id="GO:0003729">
    <property type="term" value="F:mRNA binding"/>
    <property type="evidence" value="ECO:0007669"/>
    <property type="project" value="TreeGrafter"/>
</dbReference>
<gene>
    <name evidence="11" type="primary">KAFR0E03900</name>
    <name evidence="11" type="ORF">KAFR_0E03900</name>
</gene>
<dbReference type="Proteomes" id="UP000005220">
    <property type="component" value="Chromosome 5"/>
</dbReference>
<feature type="repeat" description="WD" evidence="9">
    <location>
        <begin position="273"/>
        <end position="305"/>
    </location>
</feature>
<dbReference type="SMART" id="SM00320">
    <property type="entry name" value="WD40"/>
    <property type="match status" value="6"/>
</dbReference>
<dbReference type="InterPro" id="IPR032847">
    <property type="entry name" value="PRPF17"/>
</dbReference>
<dbReference type="EMBL" id="HE650825">
    <property type="protein sequence ID" value="CCF58541.1"/>
    <property type="molecule type" value="Genomic_DNA"/>
</dbReference>
<evidence type="ECO:0000313" key="11">
    <source>
        <dbReference type="EMBL" id="CCF58541.1"/>
    </source>
</evidence>
<feature type="repeat" description="WD" evidence="9">
    <location>
        <begin position="373"/>
        <end position="404"/>
    </location>
</feature>
<dbReference type="InterPro" id="IPR020472">
    <property type="entry name" value="WD40_PAC1"/>
</dbReference>
<dbReference type="KEGG" id="kaf:KAFR_0E03900"/>
<dbReference type="FunCoup" id="H2AVZ1">
    <property type="interactions" value="939"/>
</dbReference>
<evidence type="ECO:0000256" key="7">
    <source>
        <dbReference type="ARBA" id="ARBA00023242"/>
    </source>
</evidence>
<dbReference type="GO" id="GO:0000389">
    <property type="term" value="P:mRNA 3'-splice site recognition"/>
    <property type="evidence" value="ECO:0007669"/>
    <property type="project" value="EnsemblFungi"/>
</dbReference>
<dbReference type="GO" id="GO:0000386">
    <property type="term" value="F:second spliceosomal transesterification activity"/>
    <property type="evidence" value="ECO:0007669"/>
    <property type="project" value="EnsemblFungi"/>
</dbReference>
<dbReference type="RefSeq" id="XP_003957676.1">
    <property type="nucleotide sequence ID" value="XM_003957627.1"/>
</dbReference>
<dbReference type="PROSITE" id="PS50294">
    <property type="entry name" value="WD_REPEATS_REGION"/>
    <property type="match status" value="3"/>
</dbReference>